<dbReference type="AlphaFoldDB" id="A0A1H3YLH9"/>
<sequence length="331" mass="37650">MTIRTLVYDGDTVETKTGTDAESLRAARVEAGTTWIRASDVTEDELARLSAAFDLHALEIEDVQSNVSPKVELFPEHTFVLVKTASLRGGETTFEEEIRDQPVGLFFGHDWIVTIAIEETGAVETVWERVRREEPRLLHHDADFTAYRVLDAVVDEYFAVLDEIGRDIEAVEDRIIDDPDTETLEILNSLRRELLSIRRIVWPTRDALSVLARGDAEHVQESTEKYYRDVYDHLVQHVDLVETYRDLASGARDIYLNTLSQSTNEVMKRLTVVATIILPLTFVVGVYGMNFDGGPYNMPELGWQFGYPAVLVGMALTASIMLWYFRSEDWL</sequence>
<dbReference type="InterPro" id="IPR002523">
    <property type="entry name" value="MgTranspt_CorA/ZnTranspt_ZntB"/>
</dbReference>
<dbReference type="GO" id="GO:0000287">
    <property type="term" value="F:magnesium ion binding"/>
    <property type="evidence" value="ECO:0007669"/>
    <property type="project" value="TreeGrafter"/>
</dbReference>
<organism evidence="9 10">
    <name type="scientific">Haloplanus vescus</name>
    <dbReference type="NCBI Taxonomy" id="555874"/>
    <lineage>
        <taxon>Archaea</taxon>
        <taxon>Methanobacteriati</taxon>
        <taxon>Methanobacteriota</taxon>
        <taxon>Stenosarchaea group</taxon>
        <taxon>Halobacteria</taxon>
        <taxon>Halobacteriales</taxon>
        <taxon>Haloferacaceae</taxon>
        <taxon>Haloplanus</taxon>
    </lineage>
</organism>
<evidence type="ECO:0000256" key="3">
    <source>
        <dbReference type="ARBA" id="ARBA00022448"/>
    </source>
</evidence>
<evidence type="ECO:0000256" key="4">
    <source>
        <dbReference type="ARBA" id="ARBA00022475"/>
    </source>
</evidence>
<dbReference type="GO" id="GO:0005886">
    <property type="term" value="C:plasma membrane"/>
    <property type="evidence" value="ECO:0007669"/>
    <property type="project" value="UniProtKB-SubCell"/>
</dbReference>
<dbReference type="NCBIfam" id="TIGR00383">
    <property type="entry name" value="corA"/>
    <property type="match status" value="1"/>
</dbReference>
<comment type="similarity">
    <text evidence="2 8">Belongs to the CorA metal ion transporter (MIT) (TC 1.A.35) family.</text>
</comment>
<evidence type="ECO:0000313" key="10">
    <source>
        <dbReference type="Proteomes" id="UP000236755"/>
    </source>
</evidence>
<feature type="transmembrane region" description="Helical" evidence="8">
    <location>
        <begin position="270"/>
        <end position="289"/>
    </location>
</feature>
<dbReference type="CDD" id="cd12828">
    <property type="entry name" value="TmCorA-like_1"/>
    <property type="match status" value="1"/>
</dbReference>
<feature type="transmembrane region" description="Helical" evidence="8">
    <location>
        <begin position="301"/>
        <end position="325"/>
    </location>
</feature>
<comment type="function">
    <text evidence="8">Mediates influx of magnesium ions.</text>
</comment>
<keyword evidence="4 8" id="KW-1003">Cell membrane</keyword>
<dbReference type="PANTHER" id="PTHR46494">
    <property type="entry name" value="CORA FAMILY METAL ION TRANSPORTER (EUROFUNG)"/>
    <property type="match status" value="1"/>
</dbReference>
<evidence type="ECO:0000256" key="7">
    <source>
        <dbReference type="ARBA" id="ARBA00023136"/>
    </source>
</evidence>
<dbReference type="PANTHER" id="PTHR46494:SF1">
    <property type="entry name" value="CORA FAMILY METAL ION TRANSPORTER (EUROFUNG)"/>
    <property type="match status" value="1"/>
</dbReference>
<protein>
    <recommendedName>
        <fullName evidence="8">Magnesium transport protein CorA</fullName>
    </recommendedName>
</protein>
<dbReference type="RefSeq" id="WP_394327335.1">
    <property type="nucleotide sequence ID" value="NZ_FNQT01000002.1"/>
</dbReference>
<evidence type="ECO:0000313" key="9">
    <source>
        <dbReference type="EMBL" id="SEA12386.1"/>
    </source>
</evidence>
<keyword evidence="3 8" id="KW-0813">Transport</keyword>
<evidence type="ECO:0000256" key="5">
    <source>
        <dbReference type="ARBA" id="ARBA00022692"/>
    </source>
</evidence>
<dbReference type="SUPFAM" id="SSF144083">
    <property type="entry name" value="Magnesium transport protein CorA, transmembrane region"/>
    <property type="match status" value="1"/>
</dbReference>
<keyword evidence="8" id="KW-0406">Ion transport</keyword>
<keyword evidence="7 8" id="KW-0472">Membrane</keyword>
<evidence type="ECO:0000256" key="1">
    <source>
        <dbReference type="ARBA" id="ARBA00004651"/>
    </source>
</evidence>
<reference evidence="9 10" key="1">
    <citation type="submission" date="2016-10" db="EMBL/GenBank/DDBJ databases">
        <authorList>
            <person name="de Groot N.N."/>
        </authorList>
    </citation>
    <scope>NUCLEOTIDE SEQUENCE [LARGE SCALE GENOMIC DNA]</scope>
    <source>
        <strain evidence="9 10">CGMCC 1.8712</strain>
    </source>
</reference>
<comment type="subcellular location">
    <subcellularLocation>
        <location evidence="1">Cell membrane</location>
        <topology evidence="1">Multi-pass membrane protein</topology>
    </subcellularLocation>
    <subcellularLocation>
        <location evidence="8">Membrane</location>
        <topology evidence="8">Multi-pass membrane protein</topology>
    </subcellularLocation>
</comment>
<dbReference type="Gene3D" id="1.20.58.340">
    <property type="entry name" value="Magnesium transport protein CorA, transmembrane region"/>
    <property type="match status" value="2"/>
</dbReference>
<dbReference type="Pfam" id="PF01544">
    <property type="entry name" value="CorA"/>
    <property type="match status" value="1"/>
</dbReference>
<dbReference type="STRING" id="555874.SAMN04488065_1960"/>
<keyword evidence="8" id="KW-0460">Magnesium</keyword>
<gene>
    <name evidence="8" type="primary">corA</name>
    <name evidence="9" type="ORF">SAMN04488065_1960</name>
</gene>
<dbReference type="Gene3D" id="3.30.460.20">
    <property type="entry name" value="CorA soluble domain-like"/>
    <property type="match status" value="1"/>
</dbReference>
<evidence type="ECO:0000256" key="8">
    <source>
        <dbReference type="RuleBase" id="RU362010"/>
    </source>
</evidence>
<dbReference type="InterPro" id="IPR045863">
    <property type="entry name" value="CorA_TM1_TM2"/>
</dbReference>
<keyword evidence="5 8" id="KW-0812">Transmembrane</keyword>
<dbReference type="EMBL" id="FNQT01000002">
    <property type="protein sequence ID" value="SEA12386.1"/>
    <property type="molecule type" value="Genomic_DNA"/>
</dbReference>
<proteinExistence type="inferred from homology"/>
<name>A0A1H3YLH9_9EURY</name>
<evidence type="ECO:0000256" key="2">
    <source>
        <dbReference type="ARBA" id="ARBA00009765"/>
    </source>
</evidence>
<dbReference type="GO" id="GO:0050897">
    <property type="term" value="F:cobalt ion binding"/>
    <property type="evidence" value="ECO:0007669"/>
    <property type="project" value="TreeGrafter"/>
</dbReference>
<keyword evidence="10" id="KW-1185">Reference proteome</keyword>
<dbReference type="GO" id="GO:0015095">
    <property type="term" value="F:magnesium ion transmembrane transporter activity"/>
    <property type="evidence" value="ECO:0007669"/>
    <property type="project" value="UniProtKB-UniRule"/>
</dbReference>
<dbReference type="InterPro" id="IPR004488">
    <property type="entry name" value="Mg/Co-transport_prot_CorA"/>
</dbReference>
<dbReference type="SUPFAM" id="SSF143865">
    <property type="entry name" value="CorA soluble domain-like"/>
    <property type="match status" value="1"/>
</dbReference>
<dbReference type="FunFam" id="1.20.58.340:FF:000012">
    <property type="entry name" value="Magnesium transport protein CorA"/>
    <property type="match status" value="1"/>
</dbReference>
<keyword evidence="6 8" id="KW-1133">Transmembrane helix</keyword>
<dbReference type="Proteomes" id="UP000236755">
    <property type="component" value="Unassembled WGS sequence"/>
</dbReference>
<evidence type="ECO:0000256" key="6">
    <source>
        <dbReference type="ARBA" id="ARBA00022989"/>
    </source>
</evidence>
<accession>A0A1H3YLH9</accession>
<dbReference type="InterPro" id="IPR045861">
    <property type="entry name" value="CorA_cytoplasmic_dom"/>
</dbReference>
<dbReference type="GO" id="GO:0015087">
    <property type="term" value="F:cobalt ion transmembrane transporter activity"/>
    <property type="evidence" value="ECO:0007669"/>
    <property type="project" value="UniProtKB-UniRule"/>
</dbReference>